<accession>A0ABY4M364</accession>
<proteinExistence type="predicted"/>
<keyword evidence="2" id="KW-1185">Reference proteome</keyword>
<dbReference type="RefSeq" id="WP_248862461.1">
    <property type="nucleotide sequence ID" value="NZ_CP086322.1"/>
</dbReference>
<dbReference type="EMBL" id="CP086322">
    <property type="protein sequence ID" value="UQA91653.1"/>
    <property type="molecule type" value="Genomic_DNA"/>
</dbReference>
<name>A0ABY4M364_9ACTN</name>
<reference evidence="1" key="1">
    <citation type="submission" date="2021-10" db="EMBL/GenBank/DDBJ databases">
        <title>Streptomyces nigrumlapis sp.nov.,an antimicrobial producing actinobacterium isolated from Black Gobi rocks.</title>
        <authorList>
            <person name="Wen Y."/>
            <person name="Zhang W."/>
            <person name="Liu X.G."/>
        </authorList>
    </citation>
    <scope>NUCLEOTIDE SEQUENCE</scope>
    <source>
        <strain evidence="1">ST13-2-2</strain>
    </source>
</reference>
<evidence type="ECO:0000313" key="1">
    <source>
        <dbReference type="EMBL" id="UQA91653.1"/>
    </source>
</evidence>
<evidence type="ECO:0000313" key="2">
    <source>
        <dbReference type="Proteomes" id="UP000830115"/>
    </source>
</evidence>
<protein>
    <submittedName>
        <fullName evidence="1">Uncharacterized protein</fullName>
    </submittedName>
</protein>
<gene>
    <name evidence="1" type="ORF">K9S39_07060</name>
</gene>
<sequence length="83" mass="9455">MTEKIPEPQLGEIVLGGILAALEVVEEWRDSQPHVVDYRIEDGLYGLQLARKALSHYQMGTQYPEWEAARKRFVATLRNEGGE</sequence>
<dbReference type="Proteomes" id="UP000830115">
    <property type="component" value="Chromosome"/>
</dbReference>
<organism evidence="1 2">
    <name type="scientific">Streptomyces halobius</name>
    <dbReference type="NCBI Taxonomy" id="2879846"/>
    <lineage>
        <taxon>Bacteria</taxon>
        <taxon>Bacillati</taxon>
        <taxon>Actinomycetota</taxon>
        <taxon>Actinomycetes</taxon>
        <taxon>Kitasatosporales</taxon>
        <taxon>Streptomycetaceae</taxon>
        <taxon>Streptomyces</taxon>
    </lineage>
</organism>